<proteinExistence type="predicted"/>
<dbReference type="AlphaFoldDB" id="A0A382Y8R8"/>
<gene>
    <name evidence="3" type="ORF">METZ01_LOCUS432560</name>
</gene>
<feature type="non-terminal residue" evidence="3">
    <location>
        <position position="203"/>
    </location>
</feature>
<dbReference type="SUPFAM" id="SSF51735">
    <property type="entry name" value="NAD(P)-binding Rossmann-fold domains"/>
    <property type="match status" value="1"/>
</dbReference>
<accession>A0A382Y8R8</accession>
<dbReference type="EMBL" id="UINC01173874">
    <property type="protein sequence ID" value="SVD79706.1"/>
    <property type="molecule type" value="Genomic_DNA"/>
</dbReference>
<dbReference type="GO" id="GO:0016491">
    <property type="term" value="F:oxidoreductase activity"/>
    <property type="evidence" value="ECO:0007669"/>
    <property type="project" value="UniProtKB-KW"/>
</dbReference>
<sequence>MGKGIKSSLEIDRSQDITLAKGVEMASIKLGIVGLGLGQWMVETVKKIEGAQVVAAAENMPARLDSMGGAEAYEKENDLRLYQDADQMMDDESLDAIALAVMPKHRRALIESAGNRGLPMLIEKPWAGNVQIGRELVELCHSFDAPCQIEFPIRCMPAMVRLRELMTGNLGKGWIANANLMMGWCPPPKSKHWDPENHNGLLN</sequence>
<keyword evidence="1" id="KW-0560">Oxidoreductase</keyword>
<feature type="domain" description="Gfo/Idh/MocA-like oxidoreductase N-terminal" evidence="2">
    <location>
        <begin position="28"/>
        <end position="149"/>
    </location>
</feature>
<dbReference type="InterPro" id="IPR036291">
    <property type="entry name" value="NAD(P)-bd_dom_sf"/>
</dbReference>
<dbReference type="Pfam" id="PF01408">
    <property type="entry name" value="GFO_IDH_MocA"/>
    <property type="match status" value="1"/>
</dbReference>
<dbReference type="PANTHER" id="PTHR43818:SF11">
    <property type="entry name" value="BCDNA.GH03377"/>
    <property type="match status" value="1"/>
</dbReference>
<dbReference type="Gene3D" id="3.40.50.720">
    <property type="entry name" value="NAD(P)-binding Rossmann-like Domain"/>
    <property type="match status" value="1"/>
</dbReference>
<evidence type="ECO:0000313" key="3">
    <source>
        <dbReference type="EMBL" id="SVD79706.1"/>
    </source>
</evidence>
<reference evidence="3" key="1">
    <citation type="submission" date="2018-05" db="EMBL/GenBank/DDBJ databases">
        <authorList>
            <person name="Lanie J.A."/>
            <person name="Ng W.-L."/>
            <person name="Kazmierczak K.M."/>
            <person name="Andrzejewski T.M."/>
            <person name="Davidsen T.M."/>
            <person name="Wayne K.J."/>
            <person name="Tettelin H."/>
            <person name="Glass J.I."/>
            <person name="Rusch D."/>
            <person name="Podicherti R."/>
            <person name="Tsui H.-C.T."/>
            <person name="Winkler M.E."/>
        </authorList>
    </citation>
    <scope>NUCLEOTIDE SEQUENCE</scope>
</reference>
<organism evidence="3">
    <name type="scientific">marine metagenome</name>
    <dbReference type="NCBI Taxonomy" id="408172"/>
    <lineage>
        <taxon>unclassified sequences</taxon>
        <taxon>metagenomes</taxon>
        <taxon>ecological metagenomes</taxon>
    </lineage>
</organism>
<dbReference type="GO" id="GO:0000166">
    <property type="term" value="F:nucleotide binding"/>
    <property type="evidence" value="ECO:0007669"/>
    <property type="project" value="InterPro"/>
</dbReference>
<dbReference type="InterPro" id="IPR000683">
    <property type="entry name" value="Gfo/Idh/MocA-like_OxRdtase_N"/>
</dbReference>
<dbReference type="InterPro" id="IPR050463">
    <property type="entry name" value="Gfo/Idh/MocA_oxidrdct_glycsds"/>
</dbReference>
<dbReference type="PANTHER" id="PTHR43818">
    <property type="entry name" value="BCDNA.GH03377"/>
    <property type="match status" value="1"/>
</dbReference>
<evidence type="ECO:0000256" key="1">
    <source>
        <dbReference type="ARBA" id="ARBA00023002"/>
    </source>
</evidence>
<name>A0A382Y8R8_9ZZZZ</name>
<evidence type="ECO:0000259" key="2">
    <source>
        <dbReference type="Pfam" id="PF01408"/>
    </source>
</evidence>
<protein>
    <recommendedName>
        <fullName evidence="2">Gfo/Idh/MocA-like oxidoreductase N-terminal domain-containing protein</fullName>
    </recommendedName>
</protein>